<protein>
    <submittedName>
        <fullName evidence="2">Uncharacterized protein</fullName>
    </submittedName>
</protein>
<keyword evidence="3" id="KW-1185">Reference proteome</keyword>
<proteinExistence type="predicted"/>
<name>A0A5C5ZJV0_9BACT</name>
<evidence type="ECO:0000313" key="2">
    <source>
        <dbReference type="EMBL" id="TWT87395.1"/>
    </source>
</evidence>
<feature type="transmembrane region" description="Helical" evidence="1">
    <location>
        <begin position="186"/>
        <end position="207"/>
    </location>
</feature>
<keyword evidence="1" id="KW-0472">Membrane</keyword>
<feature type="transmembrane region" description="Helical" evidence="1">
    <location>
        <begin position="22"/>
        <end position="42"/>
    </location>
</feature>
<reference evidence="2 3" key="1">
    <citation type="submission" date="2019-02" db="EMBL/GenBank/DDBJ databases">
        <title>Deep-cultivation of Planctomycetes and their phenomic and genomic characterization uncovers novel biology.</title>
        <authorList>
            <person name="Wiegand S."/>
            <person name="Jogler M."/>
            <person name="Boedeker C."/>
            <person name="Pinto D."/>
            <person name="Vollmers J."/>
            <person name="Rivas-Marin E."/>
            <person name="Kohn T."/>
            <person name="Peeters S.H."/>
            <person name="Heuer A."/>
            <person name="Rast P."/>
            <person name="Oberbeckmann S."/>
            <person name="Bunk B."/>
            <person name="Jeske O."/>
            <person name="Meyerdierks A."/>
            <person name="Storesund J.E."/>
            <person name="Kallscheuer N."/>
            <person name="Luecker S."/>
            <person name="Lage O.M."/>
            <person name="Pohl T."/>
            <person name="Merkel B.J."/>
            <person name="Hornburger P."/>
            <person name="Mueller R.-W."/>
            <person name="Bruemmer F."/>
            <person name="Labrenz M."/>
            <person name="Spormann A.M."/>
            <person name="Op Den Camp H."/>
            <person name="Overmann J."/>
            <person name="Amann R."/>
            <person name="Jetten M.S.M."/>
            <person name="Mascher T."/>
            <person name="Medema M.H."/>
            <person name="Devos D.P."/>
            <person name="Kaster A.-K."/>
            <person name="Ovreas L."/>
            <person name="Rohde M."/>
            <person name="Galperin M.Y."/>
            <person name="Jogler C."/>
        </authorList>
    </citation>
    <scope>NUCLEOTIDE SEQUENCE [LARGE SCALE GENOMIC DNA]</scope>
    <source>
        <strain evidence="2 3">Mal64</strain>
    </source>
</reference>
<feature type="transmembrane region" description="Helical" evidence="1">
    <location>
        <begin position="227"/>
        <end position="247"/>
    </location>
</feature>
<feature type="transmembrane region" description="Helical" evidence="1">
    <location>
        <begin position="82"/>
        <end position="99"/>
    </location>
</feature>
<evidence type="ECO:0000256" key="1">
    <source>
        <dbReference type="SAM" id="Phobius"/>
    </source>
</evidence>
<organism evidence="2 3">
    <name type="scientific">Pseudobythopirellula maris</name>
    <dbReference type="NCBI Taxonomy" id="2527991"/>
    <lineage>
        <taxon>Bacteria</taxon>
        <taxon>Pseudomonadati</taxon>
        <taxon>Planctomycetota</taxon>
        <taxon>Planctomycetia</taxon>
        <taxon>Pirellulales</taxon>
        <taxon>Lacipirellulaceae</taxon>
        <taxon>Pseudobythopirellula</taxon>
    </lineage>
</organism>
<sequence length="272" mass="29299">MPELPATNAKPPRLFSVRSSEIAPLAALTLLVGVGFLVTLFLERMPEPDNDRALLIDIALYGIAGLQMGLCAAWAAFASSPFILRSLGGLIGAGLVAFVSAPWETVALVVPLTVGFGLWVLLTLWRNLSGWRLFVAGIDDNGRIALGSLLAWTTMAVFIAAMVGSESPTLAWKNLVATPQLSRLELFIGVFFTTLNLPALVVGYWILGPYRAPNGIDNYTPSVHTARSLFAVCLPPVATVALACWILRRSGYSLDCMPQDRALTLPPLPRLR</sequence>
<evidence type="ECO:0000313" key="3">
    <source>
        <dbReference type="Proteomes" id="UP000315440"/>
    </source>
</evidence>
<accession>A0A5C5ZJV0</accession>
<dbReference type="RefSeq" id="WP_146401489.1">
    <property type="nucleotide sequence ID" value="NZ_SJPQ01000003.1"/>
</dbReference>
<keyword evidence="1" id="KW-0812">Transmembrane</keyword>
<feature type="transmembrane region" description="Helical" evidence="1">
    <location>
        <begin position="145"/>
        <end position="165"/>
    </location>
</feature>
<gene>
    <name evidence="2" type="ORF">Mal64_29340</name>
</gene>
<dbReference type="EMBL" id="SJPQ01000003">
    <property type="protein sequence ID" value="TWT87395.1"/>
    <property type="molecule type" value="Genomic_DNA"/>
</dbReference>
<comment type="caution">
    <text evidence="2">The sequence shown here is derived from an EMBL/GenBank/DDBJ whole genome shotgun (WGS) entry which is preliminary data.</text>
</comment>
<dbReference type="Proteomes" id="UP000315440">
    <property type="component" value="Unassembled WGS sequence"/>
</dbReference>
<feature type="transmembrane region" description="Helical" evidence="1">
    <location>
        <begin position="106"/>
        <end position="125"/>
    </location>
</feature>
<dbReference type="AlphaFoldDB" id="A0A5C5ZJV0"/>
<feature type="transmembrane region" description="Helical" evidence="1">
    <location>
        <begin position="54"/>
        <end position="76"/>
    </location>
</feature>
<keyword evidence="1" id="KW-1133">Transmembrane helix</keyword>